<dbReference type="EMBL" id="FORM01000008">
    <property type="protein sequence ID" value="SFJ49094.1"/>
    <property type="molecule type" value="Genomic_DNA"/>
</dbReference>
<proteinExistence type="predicted"/>
<feature type="transmembrane region" description="Helical" evidence="1">
    <location>
        <begin position="39"/>
        <end position="63"/>
    </location>
</feature>
<keyword evidence="1" id="KW-1133">Transmembrane helix</keyword>
<organism evidence="2 3">
    <name type="scientific">Olleya namhaensis</name>
    <dbReference type="NCBI Taxonomy" id="1144750"/>
    <lineage>
        <taxon>Bacteria</taxon>
        <taxon>Pseudomonadati</taxon>
        <taxon>Bacteroidota</taxon>
        <taxon>Flavobacteriia</taxon>
        <taxon>Flavobacteriales</taxon>
        <taxon>Flavobacteriaceae</taxon>
    </lineage>
</organism>
<reference evidence="3" key="1">
    <citation type="submission" date="2016-10" db="EMBL/GenBank/DDBJ databases">
        <authorList>
            <person name="Varghese N."/>
            <person name="Submissions S."/>
        </authorList>
    </citation>
    <scope>NUCLEOTIDE SEQUENCE [LARGE SCALE GENOMIC DNA]</scope>
    <source>
        <strain evidence="3">DSM 28881</strain>
    </source>
</reference>
<dbReference type="AlphaFoldDB" id="A0A1I3RRA6"/>
<name>A0A1I3RRA6_9FLAO</name>
<gene>
    <name evidence="2" type="ORF">SAMN05443431_108121</name>
</gene>
<dbReference type="Proteomes" id="UP000199559">
    <property type="component" value="Unassembled WGS sequence"/>
</dbReference>
<dbReference type="STRING" id="1144750.SAMN05443431_108121"/>
<protein>
    <submittedName>
        <fullName evidence="2">Uncharacterized protein</fullName>
    </submittedName>
</protein>
<dbReference type="RefSeq" id="WP_143067825.1">
    <property type="nucleotide sequence ID" value="NZ_FORM01000008.1"/>
</dbReference>
<feature type="transmembrane region" description="Helical" evidence="1">
    <location>
        <begin position="99"/>
        <end position="118"/>
    </location>
</feature>
<keyword evidence="1" id="KW-0812">Transmembrane</keyword>
<evidence type="ECO:0000313" key="2">
    <source>
        <dbReference type="EMBL" id="SFJ49094.1"/>
    </source>
</evidence>
<feature type="transmembrane region" description="Helical" evidence="1">
    <location>
        <begin position="75"/>
        <end position="93"/>
    </location>
</feature>
<evidence type="ECO:0000313" key="3">
    <source>
        <dbReference type="Proteomes" id="UP000199559"/>
    </source>
</evidence>
<accession>A0A1I3RRA6</accession>
<sequence length="120" mass="13631">MNFITNTAKSALLATIIFWLLNLNQITLSSAFFFIGISLLPIFLCSLITISATIYPIFVIGGKTKLARKKTFKRYFPYYAMVLFSVSIILLSATQFDPFLLSFLTSAFITTSQSWLWFSK</sequence>
<keyword evidence="1" id="KW-0472">Membrane</keyword>
<keyword evidence="3" id="KW-1185">Reference proteome</keyword>
<evidence type="ECO:0000256" key="1">
    <source>
        <dbReference type="SAM" id="Phobius"/>
    </source>
</evidence>